<feature type="binding site" evidence="10">
    <location>
        <position position="283"/>
    </location>
    <ligand>
        <name>ATP</name>
        <dbReference type="ChEBI" id="CHEBI:30616"/>
    </ligand>
</feature>
<evidence type="ECO:0000256" key="7">
    <source>
        <dbReference type="ARBA" id="ARBA00022840"/>
    </source>
</evidence>
<evidence type="ECO:0000256" key="10">
    <source>
        <dbReference type="HAMAP-Rule" id="MF_00453"/>
    </source>
</evidence>
<dbReference type="Proteomes" id="UP000885690">
    <property type="component" value="Unassembled WGS sequence"/>
</dbReference>
<evidence type="ECO:0000256" key="2">
    <source>
        <dbReference type="ARBA" id="ARBA00006052"/>
    </source>
</evidence>
<dbReference type="NCBIfam" id="NF006820">
    <property type="entry name" value="PRK09344.1-2"/>
    <property type="match status" value="1"/>
</dbReference>
<dbReference type="EC" id="4.1.1.49" evidence="3 10"/>
<evidence type="ECO:0000256" key="8">
    <source>
        <dbReference type="ARBA" id="ARBA00023239"/>
    </source>
</evidence>
<feature type="binding site" evidence="10">
    <location>
        <position position="199"/>
    </location>
    <ligand>
        <name>ATP</name>
        <dbReference type="ChEBI" id="CHEBI:30616"/>
    </ligand>
</feature>
<feature type="binding site" evidence="10">
    <location>
        <position position="321"/>
    </location>
    <ligand>
        <name>substrate</name>
    </ligand>
</feature>
<dbReference type="SUPFAM" id="SSF68923">
    <property type="entry name" value="PEP carboxykinase N-terminal domain"/>
    <property type="match status" value="1"/>
</dbReference>
<dbReference type="NCBIfam" id="TIGR00224">
    <property type="entry name" value="pckA"/>
    <property type="match status" value="1"/>
</dbReference>
<dbReference type="InterPro" id="IPR008210">
    <property type="entry name" value="PEP_carboxykinase_N"/>
</dbReference>
<feature type="binding site" evidence="10">
    <location>
        <position position="57"/>
    </location>
    <ligand>
        <name>substrate</name>
    </ligand>
</feature>
<dbReference type="UniPathway" id="UPA00138"/>
<comment type="subcellular location">
    <subcellularLocation>
        <location evidence="10">Cytoplasm</location>
    </subcellularLocation>
</comment>
<feature type="binding site" evidence="10">
    <location>
        <position position="199"/>
    </location>
    <ligand>
        <name>Mn(2+)</name>
        <dbReference type="ChEBI" id="CHEBI:29035"/>
    </ligand>
</feature>
<dbReference type="GO" id="GO:0005829">
    <property type="term" value="C:cytosol"/>
    <property type="evidence" value="ECO:0007669"/>
    <property type="project" value="TreeGrafter"/>
</dbReference>
<comment type="catalytic activity">
    <reaction evidence="9 10">
        <text>oxaloacetate + ATP = phosphoenolpyruvate + ADP + CO2</text>
        <dbReference type="Rhea" id="RHEA:18617"/>
        <dbReference type="ChEBI" id="CHEBI:16452"/>
        <dbReference type="ChEBI" id="CHEBI:16526"/>
        <dbReference type="ChEBI" id="CHEBI:30616"/>
        <dbReference type="ChEBI" id="CHEBI:58702"/>
        <dbReference type="ChEBI" id="CHEBI:456216"/>
        <dbReference type="EC" id="4.1.1.49"/>
    </reaction>
</comment>
<dbReference type="NCBIfam" id="NF006821">
    <property type="entry name" value="PRK09344.1-3"/>
    <property type="match status" value="1"/>
</dbReference>
<dbReference type="Gene3D" id="3.40.449.10">
    <property type="entry name" value="Phosphoenolpyruvate Carboxykinase, domain 1"/>
    <property type="match status" value="1"/>
</dbReference>
<feature type="binding site" evidence="10">
    <location>
        <begin position="234"/>
        <end position="242"/>
    </location>
    <ligand>
        <name>ATP</name>
        <dbReference type="ChEBI" id="CHEBI:30616"/>
    </ligand>
</feature>
<comment type="cofactor">
    <cofactor evidence="10">
        <name>Mn(2+)</name>
        <dbReference type="ChEBI" id="CHEBI:29035"/>
    </cofactor>
    <text evidence="10">Binds 1 Mn(2+) ion per subunit.</text>
</comment>
<dbReference type="GO" id="GO:0046872">
    <property type="term" value="F:metal ion binding"/>
    <property type="evidence" value="ECO:0007669"/>
    <property type="project" value="UniProtKB-KW"/>
</dbReference>
<dbReference type="EMBL" id="DQWS01000003">
    <property type="protein sequence ID" value="HDD52455.1"/>
    <property type="molecule type" value="Genomic_DNA"/>
</dbReference>
<dbReference type="InterPro" id="IPR013035">
    <property type="entry name" value="PEP_carboxykinase_C"/>
</dbReference>
<keyword evidence="8 10" id="KW-0456">Lyase</keyword>
<feature type="binding site" evidence="10">
    <location>
        <position position="218"/>
    </location>
    <ligand>
        <name>ATP</name>
        <dbReference type="ChEBI" id="CHEBI:30616"/>
    </ligand>
</feature>
<evidence type="ECO:0000256" key="9">
    <source>
        <dbReference type="ARBA" id="ARBA00047371"/>
    </source>
</evidence>
<accession>A0A7C0Y525</accession>
<keyword evidence="10" id="KW-0464">Manganese</keyword>
<feature type="binding site" evidence="10">
    <location>
        <position position="199"/>
    </location>
    <ligand>
        <name>substrate</name>
    </ligand>
</feature>
<evidence type="ECO:0000313" key="11">
    <source>
        <dbReference type="EMBL" id="HDD52455.1"/>
    </source>
</evidence>
<gene>
    <name evidence="10 11" type="primary">pckA</name>
    <name evidence="11" type="ORF">ENF32_00080</name>
</gene>
<feature type="binding site" evidence="10">
    <location>
        <position position="321"/>
    </location>
    <ligand>
        <name>ATP</name>
        <dbReference type="ChEBI" id="CHEBI:30616"/>
    </ligand>
</feature>
<keyword evidence="5 10" id="KW-0547">Nucleotide-binding</keyword>
<dbReference type="GO" id="GO:0005524">
    <property type="term" value="F:ATP binding"/>
    <property type="evidence" value="ECO:0007669"/>
    <property type="project" value="UniProtKB-UniRule"/>
</dbReference>
<keyword evidence="6 10" id="KW-0210">Decarboxylase</keyword>
<evidence type="ECO:0000256" key="3">
    <source>
        <dbReference type="ARBA" id="ARBA00012363"/>
    </source>
</evidence>
<evidence type="ECO:0000256" key="4">
    <source>
        <dbReference type="ARBA" id="ARBA00022432"/>
    </source>
</evidence>
<dbReference type="Gene3D" id="3.90.228.20">
    <property type="match status" value="1"/>
</dbReference>
<feature type="binding site" evidence="10">
    <location>
        <position position="446"/>
    </location>
    <ligand>
        <name>ATP</name>
        <dbReference type="ChEBI" id="CHEBI:30616"/>
    </ligand>
</feature>
<comment type="pathway">
    <text evidence="1 10">Carbohydrate biosynthesis; gluconeogenesis.</text>
</comment>
<dbReference type="AlphaFoldDB" id="A0A7C0Y525"/>
<feature type="binding site" evidence="10">
    <location>
        <position position="255"/>
    </location>
    <ligand>
        <name>Mn(2+)</name>
        <dbReference type="ChEBI" id="CHEBI:29035"/>
    </ligand>
</feature>
<name>A0A7C0Y525_9BACT</name>
<dbReference type="HAMAP" id="MF_00453">
    <property type="entry name" value="PEPCK_ATP"/>
    <property type="match status" value="1"/>
</dbReference>
<evidence type="ECO:0000256" key="6">
    <source>
        <dbReference type="ARBA" id="ARBA00022793"/>
    </source>
</evidence>
<dbReference type="PANTHER" id="PTHR30031">
    <property type="entry name" value="PHOSPHOENOLPYRUVATE CARBOXYKINASE ATP"/>
    <property type="match status" value="1"/>
</dbReference>
<dbReference type="InterPro" id="IPR015994">
    <property type="entry name" value="PEPCK_ATP_CS"/>
</dbReference>
<dbReference type="CDD" id="cd00484">
    <property type="entry name" value="PEPCK_ATP"/>
    <property type="match status" value="1"/>
</dbReference>
<keyword evidence="10" id="KW-0479">Metal-binding</keyword>
<dbReference type="Pfam" id="PF01293">
    <property type="entry name" value="PEPCK_ATP"/>
    <property type="match status" value="1"/>
</dbReference>
<dbReference type="PROSITE" id="PS00532">
    <property type="entry name" value="PEPCK_ATP"/>
    <property type="match status" value="1"/>
</dbReference>
<feature type="binding site" evidence="10">
    <location>
        <position position="193"/>
    </location>
    <ligand>
        <name>substrate</name>
    </ligand>
</feature>
<comment type="function">
    <text evidence="10">Involved in the gluconeogenesis. Catalyzes the conversion of oxaloacetate (OAA) to phosphoenolpyruvate (PEP) through direct phosphoryl transfer between the nucleoside triphosphate and OAA.</text>
</comment>
<sequence length="530" mass="60220">MEKTEYTGLEVHGLKNLARIYWHLPTPALYEEAIERREGLLAHLGPLVVRTGHHTGRSPRDKFMVREPTTESEIYWGDENQPMDPERYRILYSRLTAYLQSKEVFVQECYTGAHPRYRRPVRVINEYAWQNLFVRNMFIRELDPKVLATFHPDFTVIVVPRFHAIPEMDGTNSETFIILNLKEKVVIIGGTSYAGEIKKAVFTMMNYYLPKEGVLSMHCSANVGERGDVAIFFGLSGTGKTTLSTDPERYLIGDDEHGWCDEGIFNLEGGCYAKVICLSKDDEPDIYECTRRFGTILENVAIDAKTRRVNLDDDSLTENTRASFPITHLPKIVREGVAGHPQNIIFLTYDAFGVLPPVTRLTPEEAMYHFISGYTSKVAGTEVGVKEPRAVFSACFGSPFMVHSPVVYARLLGERIKQYDVKVWLVNTGLIGGPYGVGHRISIGHTRRIIKAILGGELEKVEYRRDEVFGFLVPKVCPDISSEILDPSQTWDDKGAYRTKKEELARRFQENFQKYHGQVDPQIVEGGPRV</sequence>
<feature type="binding site" evidence="10">
    <location>
        <position position="218"/>
    </location>
    <ligand>
        <name>Mn(2+)</name>
        <dbReference type="ChEBI" id="CHEBI:29035"/>
    </ligand>
</feature>
<feature type="binding site" evidence="10">
    <location>
        <begin position="440"/>
        <end position="441"/>
    </location>
    <ligand>
        <name>ATP</name>
        <dbReference type="ChEBI" id="CHEBI:30616"/>
    </ligand>
</feature>
<dbReference type="PANTHER" id="PTHR30031:SF0">
    <property type="entry name" value="PHOSPHOENOLPYRUVATE CARBOXYKINASE (ATP)"/>
    <property type="match status" value="1"/>
</dbReference>
<comment type="similarity">
    <text evidence="2 10">Belongs to the phosphoenolpyruvate carboxykinase (ATP) family.</text>
</comment>
<comment type="caution">
    <text evidence="11">The sequence shown here is derived from an EMBL/GenBank/DDBJ whole genome shotgun (WGS) entry which is preliminary data.</text>
</comment>
<dbReference type="SUPFAM" id="SSF53795">
    <property type="entry name" value="PEP carboxykinase-like"/>
    <property type="match status" value="1"/>
</dbReference>
<reference evidence="11" key="1">
    <citation type="journal article" date="2020" name="mSystems">
        <title>Genome- and Community-Level Interaction Insights into Carbon Utilization and Element Cycling Functions of Hydrothermarchaeota in Hydrothermal Sediment.</title>
        <authorList>
            <person name="Zhou Z."/>
            <person name="Liu Y."/>
            <person name="Xu W."/>
            <person name="Pan J."/>
            <person name="Luo Z.H."/>
            <person name="Li M."/>
        </authorList>
    </citation>
    <scope>NUCLEOTIDE SEQUENCE [LARGE SCALE GENOMIC DNA]</scope>
    <source>
        <strain evidence="11">HyVt-115</strain>
    </source>
</reference>
<keyword evidence="4 10" id="KW-0312">Gluconeogenesis</keyword>
<organism evidence="11">
    <name type="scientific">Thermosulfidibacter takaii</name>
    <dbReference type="NCBI Taxonomy" id="412593"/>
    <lineage>
        <taxon>Bacteria</taxon>
        <taxon>Pseudomonadati</taxon>
        <taxon>Thermosulfidibacterota</taxon>
        <taxon>Thermosulfidibacteria</taxon>
        <taxon>Thermosulfidibacterales</taxon>
        <taxon>Thermosulfidibacteraceae</taxon>
    </lineage>
</organism>
<evidence type="ECO:0000256" key="5">
    <source>
        <dbReference type="ARBA" id="ARBA00022741"/>
    </source>
</evidence>
<keyword evidence="7 10" id="KW-0067">ATP-binding</keyword>
<dbReference type="GO" id="GO:0004612">
    <property type="term" value="F:phosphoenolpyruvate carboxykinase (ATP) activity"/>
    <property type="evidence" value="ECO:0007669"/>
    <property type="project" value="UniProtKB-UniRule"/>
</dbReference>
<dbReference type="InterPro" id="IPR001272">
    <property type="entry name" value="PEP_carboxykinase_ATP"/>
</dbReference>
<protein>
    <recommendedName>
        <fullName evidence="3 10">Phosphoenolpyruvate carboxykinase (ATP)</fullName>
        <shortName evidence="10">PCK</shortName>
        <shortName evidence="10">PEP carboxykinase</shortName>
        <shortName evidence="10">PEPCK</shortName>
        <ecNumber evidence="3 10">4.1.1.49</ecNumber>
    </recommendedName>
</protein>
<dbReference type="GO" id="GO:0006094">
    <property type="term" value="P:gluconeogenesis"/>
    <property type="evidence" value="ECO:0007669"/>
    <property type="project" value="UniProtKB-UniRule"/>
</dbReference>
<keyword evidence="10" id="KW-0963">Cytoplasm</keyword>
<dbReference type="PIRSF" id="PIRSF006294">
    <property type="entry name" value="PEP_crbxkin"/>
    <property type="match status" value="1"/>
</dbReference>
<dbReference type="Gene3D" id="2.170.8.10">
    <property type="entry name" value="Phosphoenolpyruvate Carboxykinase, domain 2"/>
    <property type="match status" value="1"/>
</dbReference>
<proteinExistence type="inferred from homology"/>
<evidence type="ECO:0000256" key="1">
    <source>
        <dbReference type="ARBA" id="ARBA00004742"/>
    </source>
</evidence>